<dbReference type="InterPro" id="IPR011009">
    <property type="entry name" value="Kinase-like_dom_sf"/>
</dbReference>
<dbReference type="Pfam" id="PF00069">
    <property type="entry name" value="Pkinase"/>
    <property type="match status" value="1"/>
</dbReference>
<dbReference type="InterPro" id="IPR053235">
    <property type="entry name" value="Ser_Thr_kinase"/>
</dbReference>
<dbReference type="GO" id="GO:0004674">
    <property type="term" value="F:protein serine/threonine kinase activity"/>
    <property type="evidence" value="ECO:0007669"/>
    <property type="project" value="TreeGrafter"/>
</dbReference>
<dbReference type="Gene3D" id="1.10.510.10">
    <property type="entry name" value="Transferase(Phosphotransferase) domain 1"/>
    <property type="match status" value="1"/>
</dbReference>
<dbReference type="Proteomes" id="UP000670092">
    <property type="component" value="Unassembled WGS sequence"/>
</dbReference>
<evidence type="ECO:0000313" key="3">
    <source>
        <dbReference type="EMBL" id="KAG5290711.1"/>
    </source>
</evidence>
<dbReference type="SMART" id="SM00220">
    <property type="entry name" value="S_TKc"/>
    <property type="match status" value="1"/>
</dbReference>
<name>A0A8H7YGI2_AJECA</name>
<accession>A0A8H7YGI2</accession>
<feature type="signal peptide" evidence="1">
    <location>
        <begin position="1"/>
        <end position="15"/>
    </location>
</feature>
<dbReference type="PROSITE" id="PS50011">
    <property type="entry name" value="PROTEIN_KINASE_DOM"/>
    <property type="match status" value="1"/>
</dbReference>
<dbReference type="PROSITE" id="PS00108">
    <property type="entry name" value="PROTEIN_KINASE_ST"/>
    <property type="match status" value="1"/>
</dbReference>
<protein>
    <recommendedName>
        <fullName evidence="2">Protein kinase domain-containing protein</fullName>
    </recommendedName>
</protein>
<evidence type="ECO:0000256" key="1">
    <source>
        <dbReference type="SAM" id="SignalP"/>
    </source>
</evidence>
<evidence type="ECO:0000313" key="4">
    <source>
        <dbReference type="Proteomes" id="UP000670092"/>
    </source>
</evidence>
<dbReference type="GO" id="GO:0005524">
    <property type="term" value="F:ATP binding"/>
    <property type="evidence" value="ECO:0007669"/>
    <property type="project" value="InterPro"/>
</dbReference>
<dbReference type="InterPro" id="IPR000719">
    <property type="entry name" value="Prot_kinase_dom"/>
</dbReference>
<dbReference type="GO" id="GO:0005737">
    <property type="term" value="C:cytoplasm"/>
    <property type="evidence" value="ECO:0007669"/>
    <property type="project" value="TreeGrafter"/>
</dbReference>
<dbReference type="InterPro" id="IPR008271">
    <property type="entry name" value="Ser/Thr_kinase_AS"/>
</dbReference>
<feature type="chain" id="PRO_5034981802" description="Protein kinase domain-containing protein" evidence="1">
    <location>
        <begin position="16"/>
        <end position="306"/>
    </location>
</feature>
<gene>
    <name evidence="3" type="ORF">I7I52_07819</name>
</gene>
<keyword evidence="1" id="KW-0732">Signal</keyword>
<dbReference type="VEuPathDB" id="FungiDB:I7I52_07819"/>
<evidence type="ECO:0000259" key="2">
    <source>
        <dbReference type="PROSITE" id="PS50011"/>
    </source>
</evidence>
<reference evidence="3 4" key="1">
    <citation type="submission" date="2021-01" db="EMBL/GenBank/DDBJ databases">
        <title>Chromosome-level genome assembly of a human fungal pathogen reveals clustering of transcriptionally co-regulated genes.</title>
        <authorList>
            <person name="Voorhies M."/>
            <person name="Cohen S."/>
            <person name="Shea T.P."/>
            <person name="Petrus S."/>
            <person name="Munoz J.F."/>
            <person name="Poplawski S."/>
            <person name="Goldman W.E."/>
            <person name="Michael T."/>
            <person name="Cuomo C.A."/>
            <person name="Sil A."/>
            <person name="Beyhan S."/>
        </authorList>
    </citation>
    <scope>NUCLEOTIDE SEQUENCE [LARGE SCALE GENOMIC DNA]</scope>
    <source>
        <strain evidence="3 4">G184AR</strain>
    </source>
</reference>
<feature type="domain" description="Protein kinase" evidence="2">
    <location>
        <begin position="1"/>
        <end position="302"/>
    </location>
</feature>
<dbReference type="AlphaFoldDB" id="A0A8H7YGI2"/>
<organism evidence="3 4">
    <name type="scientific">Ajellomyces capsulatus</name>
    <name type="common">Darling's disease fungus</name>
    <name type="synonym">Histoplasma capsulatum</name>
    <dbReference type="NCBI Taxonomy" id="5037"/>
    <lineage>
        <taxon>Eukaryota</taxon>
        <taxon>Fungi</taxon>
        <taxon>Dikarya</taxon>
        <taxon>Ascomycota</taxon>
        <taxon>Pezizomycotina</taxon>
        <taxon>Eurotiomycetes</taxon>
        <taxon>Eurotiomycetidae</taxon>
        <taxon>Onygenales</taxon>
        <taxon>Ajellomycetaceae</taxon>
        <taxon>Histoplasma</taxon>
    </lineage>
</organism>
<comment type="caution">
    <text evidence="3">The sequence shown here is derived from an EMBL/GenBank/DDBJ whole genome shotgun (WGS) entry which is preliminary data.</text>
</comment>
<proteinExistence type="predicted"/>
<sequence>MCLPCTVWILQRAFSVCGIGAKCRTAESSDKESYVIKNMIPGEFEYQLNLQQQLSAFPNVRSVVDTVPDLNLFIYPFLAGDLLRLSQTPLPQETKIYVLQCALHGLADMHERGVLHNDIKANNILVDYDESIQGQTIINNVQISDLEDAVLVPPGKWLRGPLCGNAIWRSPESWCRSRQNQASDVFSFAIVMIYVMLNKMVFRVSDCELYASDSWRYVLRRHISYFADEQGLNGLLKHIGEDNPFYGQLIALTGDFNSGNPRMPFEAWEYVDPEFRDLVGKMTNLDPTRRITARQALEHSWFSQAI</sequence>
<dbReference type="OrthoDB" id="4062651at2759"/>
<dbReference type="SUPFAM" id="SSF56112">
    <property type="entry name" value="Protein kinase-like (PK-like)"/>
    <property type="match status" value="1"/>
</dbReference>
<dbReference type="EMBL" id="JAEVHI010000005">
    <property type="protein sequence ID" value="KAG5290711.1"/>
    <property type="molecule type" value="Genomic_DNA"/>
</dbReference>
<dbReference type="PANTHER" id="PTHR24361">
    <property type="entry name" value="MITOGEN-ACTIVATED KINASE KINASE KINASE"/>
    <property type="match status" value="1"/>
</dbReference>